<dbReference type="PANTHER" id="PTHR43669:SF3">
    <property type="entry name" value="ALCOHOL DEHYDROGENASE, PUTATIVE (AFU_ORTHOLOGUE AFUA_3G03445)-RELATED"/>
    <property type="match status" value="1"/>
</dbReference>
<dbReference type="EMBL" id="JBICRM010000057">
    <property type="protein sequence ID" value="MFG1710793.1"/>
    <property type="molecule type" value="Genomic_DNA"/>
</dbReference>
<evidence type="ECO:0000313" key="5">
    <source>
        <dbReference type="Proteomes" id="UP001603978"/>
    </source>
</evidence>
<comment type="caution">
    <text evidence="4">The sequence shown here is derived from an EMBL/GenBank/DDBJ whole genome shotgun (WGS) entry which is preliminary data.</text>
</comment>
<organism evidence="4 5">
    <name type="scientific">Nonomuraea marmarensis</name>
    <dbReference type="NCBI Taxonomy" id="3351344"/>
    <lineage>
        <taxon>Bacteria</taxon>
        <taxon>Bacillati</taxon>
        <taxon>Actinomycetota</taxon>
        <taxon>Actinomycetes</taxon>
        <taxon>Streptosporangiales</taxon>
        <taxon>Streptosporangiaceae</taxon>
        <taxon>Nonomuraea</taxon>
    </lineage>
</organism>
<reference evidence="4 5" key="1">
    <citation type="submission" date="2024-10" db="EMBL/GenBank/DDBJ databases">
        <authorList>
            <person name="Topkara A.R."/>
            <person name="Saygin H."/>
        </authorList>
    </citation>
    <scope>NUCLEOTIDE SEQUENCE [LARGE SCALE GENOMIC DNA]</scope>
    <source>
        <strain evidence="4 5">M3C6</strain>
    </source>
</reference>
<sequence>MMLIRHGAVMAGVLDALGGLGDRLAHVQADFADPLTPAWVIEQAVERFGHVDVLIANHARNSKQSLEEVTVTELDLAWAVNARGSVLLTQAFAAQHDDRRSGGRVILFTSGQHLAPMSRSGGAPGSADPARRGAYAPHAPHRALYEMKGDDGKRRYTVQQIPDRLGVSRATIYRHLDPGKPISA</sequence>
<accession>A0ABW7ATM2</accession>
<dbReference type="CDD" id="cd05233">
    <property type="entry name" value="SDR_c"/>
    <property type="match status" value="1"/>
</dbReference>
<evidence type="ECO:0000313" key="4">
    <source>
        <dbReference type="EMBL" id="MFG1710793.1"/>
    </source>
</evidence>
<dbReference type="Pfam" id="PF00106">
    <property type="entry name" value="adh_short"/>
    <property type="match status" value="1"/>
</dbReference>
<feature type="region of interest" description="Disordered" evidence="3">
    <location>
        <begin position="117"/>
        <end position="136"/>
    </location>
</feature>
<gene>
    <name evidence="4" type="ORF">ACFLIM_47290</name>
</gene>
<dbReference type="RefSeq" id="WP_393176947.1">
    <property type="nucleotide sequence ID" value="NZ_JBICRM010000057.1"/>
</dbReference>
<dbReference type="Gene3D" id="3.40.50.720">
    <property type="entry name" value="NAD(P)-binding Rossmann-like Domain"/>
    <property type="match status" value="1"/>
</dbReference>
<keyword evidence="5" id="KW-1185">Reference proteome</keyword>
<proteinExistence type="inferred from homology"/>
<comment type="similarity">
    <text evidence="1">Belongs to the short-chain dehydrogenases/reductases (SDR) family.</text>
</comment>
<keyword evidence="2" id="KW-0560">Oxidoreductase</keyword>
<dbReference type="PANTHER" id="PTHR43669">
    <property type="entry name" value="5-KETO-D-GLUCONATE 5-REDUCTASE"/>
    <property type="match status" value="1"/>
</dbReference>
<name>A0ABW7ATM2_9ACTN</name>
<protein>
    <submittedName>
        <fullName evidence="4">SDR family NAD(P)-dependent oxidoreductase</fullName>
    </submittedName>
</protein>
<dbReference type="Proteomes" id="UP001603978">
    <property type="component" value="Unassembled WGS sequence"/>
</dbReference>
<dbReference type="InterPro" id="IPR036291">
    <property type="entry name" value="NAD(P)-bd_dom_sf"/>
</dbReference>
<evidence type="ECO:0000256" key="1">
    <source>
        <dbReference type="ARBA" id="ARBA00006484"/>
    </source>
</evidence>
<evidence type="ECO:0000256" key="2">
    <source>
        <dbReference type="ARBA" id="ARBA00023002"/>
    </source>
</evidence>
<dbReference type="InterPro" id="IPR002347">
    <property type="entry name" value="SDR_fam"/>
</dbReference>
<dbReference type="SUPFAM" id="SSF51735">
    <property type="entry name" value="NAD(P)-binding Rossmann-fold domains"/>
    <property type="match status" value="1"/>
</dbReference>
<evidence type="ECO:0000256" key="3">
    <source>
        <dbReference type="SAM" id="MobiDB-lite"/>
    </source>
</evidence>